<evidence type="ECO:0000256" key="2">
    <source>
        <dbReference type="SAM" id="Phobius"/>
    </source>
</evidence>
<protein>
    <submittedName>
        <fullName evidence="3">Uncharacterized protein</fullName>
    </submittedName>
</protein>
<dbReference type="InterPro" id="IPR014562">
    <property type="entry name" value="UCP030959_TPR_rpt-cont"/>
</dbReference>
<feature type="transmembrane region" description="Helical" evidence="2">
    <location>
        <begin position="26"/>
        <end position="49"/>
    </location>
</feature>
<dbReference type="AlphaFoldDB" id="A0A2S7CBY8"/>
<feature type="region of interest" description="Disordered" evidence="1">
    <location>
        <begin position="63"/>
        <end position="89"/>
    </location>
</feature>
<dbReference type="SUPFAM" id="SSF48452">
    <property type="entry name" value="TPR-like"/>
    <property type="match status" value="1"/>
</dbReference>
<dbReference type="Proteomes" id="UP000238908">
    <property type="component" value="Unassembled WGS sequence"/>
</dbReference>
<keyword evidence="2" id="KW-0812">Transmembrane</keyword>
<evidence type="ECO:0000256" key="1">
    <source>
        <dbReference type="SAM" id="MobiDB-lite"/>
    </source>
</evidence>
<reference evidence="3 4" key="1">
    <citation type="submission" date="2016-08" db="EMBL/GenBank/DDBJ databases">
        <authorList>
            <person name="Seilhamer J.J."/>
        </authorList>
    </citation>
    <scope>NUCLEOTIDE SEQUENCE [LARGE SCALE GENOMIC DNA]</scope>
    <source>
        <strain evidence="3 4">CFBP7245</strain>
    </source>
</reference>
<accession>A0A2S7CBY8</accession>
<dbReference type="PIRSF" id="PIRSF030959">
    <property type="entry name" value="UCP030959"/>
    <property type="match status" value="1"/>
</dbReference>
<gene>
    <name evidence="3" type="ORF">XdyCFBP7245_01155</name>
</gene>
<organism evidence="3 4">
    <name type="scientific">Xanthomonas dyei</name>
    <dbReference type="NCBI Taxonomy" id="743699"/>
    <lineage>
        <taxon>Bacteria</taxon>
        <taxon>Pseudomonadati</taxon>
        <taxon>Pseudomonadota</taxon>
        <taxon>Gammaproteobacteria</taxon>
        <taxon>Lysobacterales</taxon>
        <taxon>Lysobacteraceae</taxon>
        <taxon>Xanthomonas</taxon>
    </lineage>
</organism>
<evidence type="ECO:0000313" key="4">
    <source>
        <dbReference type="Proteomes" id="UP000238908"/>
    </source>
</evidence>
<dbReference type="RefSeq" id="WP_104614000.1">
    <property type="nucleotide sequence ID" value="NZ_CP167817.1"/>
</dbReference>
<name>A0A2S7CBY8_9XANT</name>
<dbReference type="EMBL" id="MDEE01000001">
    <property type="protein sequence ID" value="PPU59072.1"/>
    <property type="molecule type" value="Genomic_DNA"/>
</dbReference>
<comment type="caution">
    <text evidence="3">The sequence shown here is derived from an EMBL/GenBank/DDBJ whole genome shotgun (WGS) entry which is preliminary data.</text>
</comment>
<keyword evidence="2" id="KW-1133">Transmembrane helix</keyword>
<evidence type="ECO:0000313" key="3">
    <source>
        <dbReference type="EMBL" id="PPU59072.1"/>
    </source>
</evidence>
<keyword evidence="2" id="KW-0472">Membrane</keyword>
<proteinExistence type="predicted"/>
<dbReference type="Pfam" id="PF14559">
    <property type="entry name" value="TPR_19"/>
    <property type="match status" value="1"/>
</dbReference>
<dbReference type="Gene3D" id="1.25.40.10">
    <property type="entry name" value="Tetratricopeptide repeat domain"/>
    <property type="match status" value="2"/>
</dbReference>
<sequence length="251" mass="28278">MSPLILLSIVLQIACCVHVVRSGRPLYWILILLTFSYLAVLIYAFVAVIPDMRNDPTARRGLQRVRRKLDPQREQRDAARKLDVSDTPENRRQLARTLLEQGNYAQAAEVYEGALRGLYRDDPDLMLGLAQAQFGLGNAAQARQTLDALIAANPNFRSHDGHLLYARAVESSGTIEEALHEYETLVQGYPGEEARVRYAQLLKRAARPEEAKAVFDQVVRRAAASPKHYQREQRSWIDQARKGLSELDASA</sequence>
<feature type="compositionally biased region" description="Basic and acidic residues" evidence="1">
    <location>
        <begin position="68"/>
        <end position="89"/>
    </location>
</feature>
<dbReference type="InterPro" id="IPR011990">
    <property type="entry name" value="TPR-like_helical_dom_sf"/>
</dbReference>